<comment type="similarity">
    <text evidence="3">Belongs to the ATPase epsilon chain family.</text>
</comment>
<dbReference type="Gene3D" id="2.60.15.10">
    <property type="entry name" value="F0F1 ATP synthase delta/epsilon subunit, N-terminal"/>
    <property type="match status" value="1"/>
</dbReference>
<dbReference type="CDD" id="cd12152">
    <property type="entry name" value="F1-ATPase_delta"/>
    <property type="match status" value="1"/>
</dbReference>
<dbReference type="InterPro" id="IPR001469">
    <property type="entry name" value="ATP_synth_F1_dsu/esu"/>
</dbReference>
<evidence type="ECO:0000259" key="9">
    <source>
        <dbReference type="Pfam" id="PF02823"/>
    </source>
</evidence>
<protein>
    <submittedName>
        <fullName evidence="10">F-type H+-transporting ATPase subunit epsilon</fullName>
    </submittedName>
</protein>
<reference evidence="10 11" key="1">
    <citation type="submission" date="2020-08" db="EMBL/GenBank/DDBJ databases">
        <title>Genomic Encyclopedia of Type Strains, Phase IV (KMG-IV): sequencing the most valuable type-strain genomes for metagenomic binning, comparative biology and taxonomic classification.</title>
        <authorList>
            <person name="Goeker M."/>
        </authorList>
    </citation>
    <scope>NUCLEOTIDE SEQUENCE [LARGE SCALE GENOMIC DNA]</scope>
    <source>
        <strain evidence="10 11">DSM 22548</strain>
    </source>
</reference>
<dbReference type="InterPro" id="IPR036771">
    <property type="entry name" value="ATPsynth_dsu/esu_N"/>
</dbReference>
<gene>
    <name evidence="10" type="ORF">FHS60_002172</name>
</gene>
<evidence type="ECO:0000256" key="3">
    <source>
        <dbReference type="ARBA" id="ARBA00005712"/>
    </source>
</evidence>
<dbReference type="PANTHER" id="PTHR13822:SF10">
    <property type="entry name" value="ATP SYNTHASE EPSILON CHAIN, CHLOROPLASTIC"/>
    <property type="match status" value="1"/>
</dbReference>
<keyword evidence="4" id="KW-0813">Transport</keyword>
<evidence type="ECO:0000313" key="11">
    <source>
        <dbReference type="Proteomes" id="UP000541425"/>
    </source>
</evidence>
<dbReference type="GO" id="GO:0046933">
    <property type="term" value="F:proton-transporting ATP synthase activity, rotational mechanism"/>
    <property type="evidence" value="ECO:0007669"/>
    <property type="project" value="InterPro"/>
</dbReference>
<dbReference type="PANTHER" id="PTHR13822">
    <property type="entry name" value="ATP SYNTHASE DELTA/EPSILON CHAIN"/>
    <property type="match status" value="1"/>
</dbReference>
<proteinExistence type="inferred from homology"/>
<dbReference type="RefSeq" id="WP_009346580.1">
    <property type="nucleotide sequence ID" value="NZ_JACICA010000021.1"/>
</dbReference>
<comment type="subcellular location">
    <subcellularLocation>
        <location evidence="2">Endomembrane system</location>
        <topology evidence="2">Peripheral membrane protein</topology>
    </subcellularLocation>
</comment>
<evidence type="ECO:0000313" key="10">
    <source>
        <dbReference type="EMBL" id="MBB3703675.1"/>
    </source>
</evidence>
<feature type="domain" description="ATP synthase F1 complex delta/epsilon subunit N-terminal" evidence="9">
    <location>
        <begin position="1"/>
        <end position="76"/>
    </location>
</feature>
<keyword evidence="6" id="KW-0472">Membrane</keyword>
<evidence type="ECO:0000256" key="5">
    <source>
        <dbReference type="ARBA" id="ARBA00023065"/>
    </source>
</evidence>
<dbReference type="Proteomes" id="UP000541425">
    <property type="component" value="Unassembled WGS sequence"/>
</dbReference>
<evidence type="ECO:0000256" key="7">
    <source>
        <dbReference type="ARBA" id="ARBA00023196"/>
    </source>
</evidence>
<dbReference type="InterPro" id="IPR020546">
    <property type="entry name" value="ATP_synth_F1_dsu/esu_N"/>
</dbReference>
<dbReference type="GO" id="GO:0045259">
    <property type="term" value="C:proton-transporting ATP synthase complex"/>
    <property type="evidence" value="ECO:0007669"/>
    <property type="project" value="UniProtKB-KW"/>
</dbReference>
<dbReference type="EMBL" id="JACICA010000021">
    <property type="protein sequence ID" value="MBB3703675.1"/>
    <property type="molecule type" value="Genomic_DNA"/>
</dbReference>
<name>A0A7W5Y2D5_9BACT</name>
<evidence type="ECO:0000256" key="4">
    <source>
        <dbReference type="ARBA" id="ARBA00022448"/>
    </source>
</evidence>
<keyword evidence="5" id="KW-0406">Ion transport</keyword>
<evidence type="ECO:0000256" key="6">
    <source>
        <dbReference type="ARBA" id="ARBA00023136"/>
    </source>
</evidence>
<dbReference type="AlphaFoldDB" id="A0A7W5Y2D5"/>
<evidence type="ECO:0000256" key="1">
    <source>
        <dbReference type="ARBA" id="ARBA00003543"/>
    </source>
</evidence>
<comment type="caution">
    <text evidence="10">The sequence shown here is derived from an EMBL/GenBank/DDBJ whole genome shotgun (WGS) entry which is preliminary data.</text>
</comment>
<keyword evidence="8" id="KW-0066">ATP synthesis</keyword>
<accession>A0A7W5Y2D5</accession>
<dbReference type="Pfam" id="PF02823">
    <property type="entry name" value="ATP-synt_DE_N"/>
    <property type="match status" value="1"/>
</dbReference>
<dbReference type="GO" id="GO:0012505">
    <property type="term" value="C:endomembrane system"/>
    <property type="evidence" value="ECO:0007669"/>
    <property type="project" value="UniProtKB-SubCell"/>
</dbReference>
<evidence type="ECO:0000256" key="2">
    <source>
        <dbReference type="ARBA" id="ARBA00004184"/>
    </source>
</evidence>
<evidence type="ECO:0000256" key="8">
    <source>
        <dbReference type="ARBA" id="ARBA00023310"/>
    </source>
</evidence>
<dbReference type="SUPFAM" id="SSF51344">
    <property type="entry name" value="Epsilon subunit of F1F0-ATP synthase N-terminal domain"/>
    <property type="match status" value="1"/>
</dbReference>
<sequence length="81" mass="8667">MRVTIVSPEKTLYKDEVQSVVVPGGMGTFEVLDNHAPIISNLTEGVVNVSGATPFQLHVKGGFIEVARNEVSICVEVNGNK</sequence>
<organism evidence="10 11">
    <name type="scientific">Alloprevotella rava</name>
    <dbReference type="NCBI Taxonomy" id="671218"/>
    <lineage>
        <taxon>Bacteria</taxon>
        <taxon>Pseudomonadati</taxon>
        <taxon>Bacteroidota</taxon>
        <taxon>Bacteroidia</taxon>
        <taxon>Bacteroidales</taxon>
        <taxon>Prevotellaceae</taxon>
        <taxon>Alloprevotella</taxon>
    </lineage>
</organism>
<keyword evidence="7" id="KW-0139">CF(1)</keyword>
<comment type="function">
    <text evidence="1">Produces ATP from ADP in the presence of a proton gradient across the membrane.</text>
</comment>